<evidence type="ECO:0008006" key="2">
    <source>
        <dbReference type="Google" id="ProtNLM"/>
    </source>
</evidence>
<dbReference type="PANTHER" id="PTHR36617">
    <property type="entry name" value="PROTEIN, PUTATIVE-RELATED"/>
    <property type="match status" value="1"/>
</dbReference>
<evidence type="ECO:0000313" key="1">
    <source>
        <dbReference type="EMBL" id="SPC80806.1"/>
    </source>
</evidence>
<sequence>MICSLLETKRKGWSRVKDNSWKFSHPTYFLSLFTIPVSVAHRIEKLQRNFLWGGLGDVAKYHLVSWDKVCSPITYSGLGVKNLILFNKALLGKWLWRFGTEEDHLWRRVIAAKYGLEWGGWQSKPCRGSHGCGLWKSISMGWGAFWEKIEFFVGRGDRLRFWVDKWCGETSLKDLFPLLFSCSTNREASFESVLSRSVLSTSWDWNISFVRDFNDWELLVVMSFFRFLQPFLVRNVRKDTMTWKLRSSGKFDVRSFYCALQSSNRTIFLWKSIWGVKAPRRISFFLWTAA</sequence>
<accession>A0A2N9EPP1</accession>
<reference evidence="1" key="1">
    <citation type="submission" date="2018-02" db="EMBL/GenBank/DDBJ databases">
        <authorList>
            <person name="Cohen D.B."/>
            <person name="Kent A.D."/>
        </authorList>
    </citation>
    <scope>NUCLEOTIDE SEQUENCE</scope>
</reference>
<organism evidence="1">
    <name type="scientific">Fagus sylvatica</name>
    <name type="common">Beechnut</name>
    <dbReference type="NCBI Taxonomy" id="28930"/>
    <lineage>
        <taxon>Eukaryota</taxon>
        <taxon>Viridiplantae</taxon>
        <taxon>Streptophyta</taxon>
        <taxon>Embryophyta</taxon>
        <taxon>Tracheophyta</taxon>
        <taxon>Spermatophyta</taxon>
        <taxon>Magnoliopsida</taxon>
        <taxon>eudicotyledons</taxon>
        <taxon>Gunneridae</taxon>
        <taxon>Pentapetalae</taxon>
        <taxon>rosids</taxon>
        <taxon>fabids</taxon>
        <taxon>Fagales</taxon>
        <taxon>Fagaceae</taxon>
        <taxon>Fagus</taxon>
    </lineage>
</organism>
<dbReference type="AlphaFoldDB" id="A0A2N9EPP1"/>
<dbReference type="PANTHER" id="PTHR36617:SF15">
    <property type="entry name" value="REVERSE TRANSCRIPTASE ZINC-BINDING DOMAIN-CONTAINING PROTEIN"/>
    <property type="match status" value="1"/>
</dbReference>
<protein>
    <recommendedName>
        <fullName evidence="2">Reverse transcriptase zinc-binding domain-containing protein</fullName>
    </recommendedName>
</protein>
<gene>
    <name evidence="1" type="ORF">FSB_LOCUS8688</name>
</gene>
<dbReference type="EMBL" id="OIVN01000471">
    <property type="protein sequence ID" value="SPC80806.1"/>
    <property type="molecule type" value="Genomic_DNA"/>
</dbReference>
<name>A0A2N9EPP1_FAGSY</name>
<proteinExistence type="predicted"/>